<gene>
    <name evidence="2" type="ORF">ABW02_20400</name>
</gene>
<dbReference type="InterPro" id="IPR015947">
    <property type="entry name" value="PUA-like_sf"/>
</dbReference>
<dbReference type="PATRIC" id="fig|1397.4.peg.2837"/>
<dbReference type="Proteomes" id="UP000036045">
    <property type="component" value="Unassembled WGS sequence"/>
</dbReference>
<dbReference type="OrthoDB" id="1700487at2"/>
<accession>A0A0J1IA58</accession>
<reference evidence="2 3" key="1">
    <citation type="submission" date="2015-05" db="EMBL/GenBank/DDBJ databases">
        <title>Whole genome sequence and identification of bacterial endophytes from Costus igneus.</title>
        <authorList>
            <person name="Lee Y.P."/>
            <person name="Gan H.M."/>
            <person name="Eng W."/>
            <person name="Wheatley M.S."/>
            <person name="Caraballo A."/>
            <person name="Polter S."/>
            <person name="Savka M.A."/>
            <person name="Hudson A.O."/>
        </authorList>
    </citation>
    <scope>NUCLEOTIDE SEQUENCE [LARGE SCALE GENOMIC DNA]</scope>
    <source>
        <strain evidence="2 3">RIT379</strain>
    </source>
</reference>
<dbReference type="Gene3D" id="2.30.130.30">
    <property type="entry name" value="Hypothetical protein"/>
    <property type="match status" value="1"/>
</dbReference>
<evidence type="ECO:0000313" key="2">
    <source>
        <dbReference type="EMBL" id="KLV22852.1"/>
    </source>
</evidence>
<dbReference type="RefSeq" id="WP_016204189.1">
    <property type="nucleotide sequence ID" value="NZ_JADYUA010000031.1"/>
</dbReference>
<name>A0A0J1IA58_NIACI</name>
<dbReference type="InterPro" id="IPR039440">
    <property type="entry name" value="DUF3850"/>
</dbReference>
<protein>
    <submittedName>
        <fullName evidence="2">RNA-binding protein</fullName>
    </submittedName>
</protein>
<dbReference type="Pfam" id="PF12961">
    <property type="entry name" value="DUF3850"/>
    <property type="match status" value="1"/>
</dbReference>
<dbReference type="SUPFAM" id="SSF88697">
    <property type="entry name" value="PUA domain-like"/>
    <property type="match status" value="1"/>
</dbReference>
<proteinExistence type="predicted"/>
<keyword evidence="3" id="KW-1185">Reference proteome</keyword>
<comment type="caution">
    <text evidence="2">The sequence shown here is derived from an EMBL/GenBank/DDBJ whole genome shotgun (WGS) entry which is preliminary data.</text>
</comment>
<evidence type="ECO:0000313" key="3">
    <source>
        <dbReference type="Proteomes" id="UP000036045"/>
    </source>
</evidence>
<evidence type="ECO:0000259" key="1">
    <source>
        <dbReference type="Pfam" id="PF12961"/>
    </source>
</evidence>
<feature type="domain" description="DUF3850" evidence="1">
    <location>
        <begin position="3"/>
        <end position="75"/>
    </location>
</feature>
<dbReference type="EMBL" id="LDPH01000028">
    <property type="protein sequence ID" value="KLV22852.1"/>
    <property type="molecule type" value="Genomic_DNA"/>
</dbReference>
<dbReference type="AlphaFoldDB" id="A0A0J1IA58"/>
<organism evidence="2 3">
    <name type="scientific">Niallia circulans</name>
    <name type="common">Bacillus circulans</name>
    <dbReference type="NCBI Taxonomy" id="1397"/>
    <lineage>
        <taxon>Bacteria</taxon>
        <taxon>Bacillati</taxon>
        <taxon>Bacillota</taxon>
        <taxon>Bacilli</taxon>
        <taxon>Bacillales</taxon>
        <taxon>Bacillaceae</taxon>
        <taxon>Niallia</taxon>
    </lineage>
</organism>
<sequence length="76" mass="9171">MEHFLKIQPQYFEEVRNGNKSFEIRKNDRDFKVGDTLYLQEYNPLAQEYTGEVVKREITYITNYAQQENYIVMAIV</sequence>